<dbReference type="GO" id="GO:0009847">
    <property type="term" value="P:spore germination"/>
    <property type="evidence" value="ECO:0007669"/>
    <property type="project" value="InterPro"/>
</dbReference>
<dbReference type="InterPro" id="IPR008844">
    <property type="entry name" value="Spore_GerAC-like"/>
</dbReference>
<evidence type="ECO:0000256" key="7">
    <source>
        <dbReference type="ARBA" id="ARBA00023288"/>
    </source>
</evidence>
<evidence type="ECO:0000259" key="9">
    <source>
        <dbReference type="Pfam" id="PF25198"/>
    </source>
</evidence>
<dbReference type="InterPro" id="IPR038501">
    <property type="entry name" value="Spore_GerAC_C_sf"/>
</dbReference>
<dbReference type="PANTHER" id="PTHR35789">
    <property type="entry name" value="SPORE GERMINATION PROTEIN B3"/>
    <property type="match status" value="1"/>
</dbReference>
<dbReference type="RefSeq" id="WP_035163794.1">
    <property type="nucleotide sequence ID" value="NZ_AZTB01000038.1"/>
</dbReference>
<keyword evidence="6" id="KW-0564">Palmitate</keyword>
<comment type="subcellular location">
    <subcellularLocation>
        <location evidence="1">Membrane</location>
        <topology evidence="1">Lipid-anchor</topology>
    </subcellularLocation>
</comment>
<dbReference type="EMBL" id="AZTB01000038">
    <property type="protein sequence ID" value="KGG80132.1"/>
    <property type="molecule type" value="Genomic_DNA"/>
</dbReference>
<dbReference type="InterPro" id="IPR057336">
    <property type="entry name" value="GerAC_N"/>
</dbReference>
<evidence type="ECO:0000256" key="5">
    <source>
        <dbReference type="ARBA" id="ARBA00023136"/>
    </source>
</evidence>
<dbReference type="STRING" id="1156417.Y919_07940"/>
<evidence type="ECO:0000256" key="3">
    <source>
        <dbReference type="ARBA" id="ARBA00022544"/>
    </source>
</evidence>
<evidence type="ECO:0000313" key="10">
    <source>
        <dbReference type="EMBL" id="KGG80132.1"/>
    </source>
</evidence>
<keyword evidence="5" id="KW-0472">Membrane</keyword>
<dbReference type="Proteomes" id="UP000029622">
    <property type="component" value="Unassembled WGS sequence"/>
</dbReference>
<dbReference type="InterPro" id="IPR046953">
    <property type="entry name" value="Spore_GerAC-like_C"/>
</dbReference>
<accession>A0A096BGY2</accession>
<name>A0A096BGY2_9FIRM</name>
<dbReference type="NCBIfam" id="TIGR02887">
    <property type="entry name" value="spore_ger_x_C"/>
    <property type="match status" value="1"/>
</dbReference>
<evidence type="ECO:0000256" key="6">
    <source>
        <dbReference type="ARBA" id="ARBA00023139"/>
    </source>
</evidence>
<feature type="domain" description="Spore germination GerAC-like C-terminal" evidence="8">
    <location>
        <begin position="215"/>
        <end position="379"/>
    </location>
</feature>
<dbReference type="PROSITE" id="PS51257">
    <property type="entry name" value="PROKAR_LIPOPROTEIN"/>
    <property type="match status" value="1"/>
</dbReference>
<dbReference type="Pfam" id="PF05504">
    <property type="entry name" value="Spore_GerAC"/>
    <property type="match status" value="1"/>
</dbReference>
<gene>
    <name evidence="10" type="ORF">Y919_07940</name>
</gene>
<dbReference type="GO" id="GO:0016020">
    <property type="term" value="C:membrane"/>
    <property type="evidence" value="ECO:0007669"/>
    <property type="project" value="UniProtKB-SubCell"/>
</dbReference>
<sequence>MSKFSKMIIIFMAVAILSGCWDKVEINDRAFISAIGIDIQGQGGELEKNKTGYKKFIVTFVFPNVKAIRKGSSGKEPRFILSSVGQNIFHVSNALTTRSNKTMFFGHTKAIIIGEKVARDSDSLKQIFDEVERAHEMGRKVGVFISQGEARRVIKIEPSLESVTGTYLAALSKAKEKSSRFTPKTIGDILPSLHDCRCALIPRITPADRGIKVAGAAVIKDYKLIGWLGEIENRSVMFITDKVTSEAIIVMDDDVLVSYVISDTSVSRNGRMENGQIVMDITVNMEGVLQQYKLEAKNDVLDNKLLRRLEGLVEKKIKSEIDGTIKKIQKEFEVDVIGVAEYLYKFKPDIWDKVKDDWEDVFPEVKINVNVNTKIRRIGMTK</sequence>
<reference evidence="10 11" key="1">
    <citation type="submission" date="2013-12" db="EMBL/GenBank/DDBJ databases">
        <title>Draft genome sequence of Caloranaerobacter sp. H53214.</title>
        <authorList>
            <person name="Jiang L.J."/>
            <person name="Shao Z.Z."/>
            <person name="Long M.N."/>
        </authorList>
    </citation>
    <scope>NUCLEOTIDE SEQUENCE [LARGE SCALE GENOMIC DNA]</scope>
    <source>
        <strain evidence="10 11">H53214</strain>
    </source>
</reference>
<protein>
    <submittedName>
        <fullName evidence="10">Uncharacterized protein</fullName>
    </submittedName>
</protein>
<proteinExistence type="inferred from homology"/>
<dbReference type="PANTHER" id="PTHR35789:SF1">
    <property type="entry name" value="SPORE GERMINATION PROTEIN B3"/>
    <property type="match status" value="1"/>
</dbReference>
<comment type="similarity">
    <text evidence="2">Belongs to the GerABKC lipoprotein family.</text>
</comment>
<dbReference type="Gene3D" id="3.30.300.210">
    <property type="entry name" value="Nutrient germinant receptor protein C, domain 3"/>
    <property type="match status" value="1"/>
</dbReference>
<dbReference type="AlphaFoldDB" id="A0A096BGY2"/>
<evidence type="ECO:0000256" key="1">
    <source>
        <dbReference type="ARBA" id="ARBA00004635"/>
    </source>
</evidence>
<evidence type="ECO:0000256" key="4">
    <source>
        <dbReference type="ARBA" id="ARBA00022729"/>
    </source>
</evidence>
<keyword evidence="7" id="KW-0449">Lipoprotein</keyword>
<dbReference type="Pfam" id="PF25198">
    <property type="entry name" value="Spore_GerAC_N"/>
    <property type="match status" value="1"/>
</dbReference>
<comment type="caution">
    <text evidence="10">The sequence shown here is derived from an EMBL/GenBank/DDBJ whole genome shotgun (WGS) entry which is preliminary data.</text>
</comment>
<evidence type="ECO:0000256" key="2">
    <source>
        <dbReference type="ARBA" id="ARBA00007886"/>
    </source>
</evidence>
<organism evidence="10 11">
    <name type="scientific">Caloranaerobacter azorensis H53214</name>
    <dbReference type="NCBI Taxonomy" id="1156417"/>
    <lineage>
        <taxon>Bacteria</taxon>
        <taxon>Bacillati</taxon>
        <taxon>Bacillota</taxon>
        <taxon>Tissierellia</taxon>
        <taxon>Tissierellales</taxon>
        <taxon>Thermohalobacteraceae</taxon>
        <taxon>Caloranaerobacter</taxon>
    </lineage>
</organism>
<evidence type="ECO:0000259" key="8">
    <source>
        <dbReference type="Pfam" id="PF05504"/>
    </source>
</evidence>
<keyword evidence="4" id="KW-0732">Signal</keyword>
<evidence type="ECO:0000313" key="11">
    <source>
        <dbReference type="Proteomes" id="UP000029622"/>
    </source>
</evidence>
<feature type="domain" description="Spore germination protein N-terminal" evidence="9">
    <location>
        <begin position="22"/>
        <end position="205"/>
    </location>
</feature>
<keyword evidence="3" id="KW-0309">Germination</keyword>